<dbReference type="Proteomes" id="UP001162992">
    <property type="component" value="Chromosome 4"/>
</dbReference>
<accession>A0ACC2DUS7</accession>
<reference evidence="2" key="1">
    <citation type="journal article" date="2024" name="Proc. Natl. Acad. Sci. U.S.A.">
        <title>Extraordinary preservation of gene collinearity over three hundred million years revealed in homosporous lycophytes.</title>
        <authorList>
            <person name="Li C."/>
            <person name="Wickell D."/>
            <person name="Kuo L.Y."/>
            <person name="Chen X."/>
            <person name="Nie B."/>
            <person name="Liao X."/>
            <person name="Peng D."/>
            <person name="Ji J."/>
            <person name="Jenkins J."/>
            <person name="Williams M."/>
            <person name="Shu S."/>
            <person name="Plott C."/>
            <person name="Barry K."/>
            <person name="Rajasekar S."/>
            <person name="Grimwood J."/>
            <person name="Han X."/>
            <person name="Sun S."/>
            <person name="Hou Z."/>
            <person name="He W."/>
            <person name="Dai G."/>
            <person name="Sun C."/>
            <person name="Schmutz J."/>
            <person name="Leebens-Mack J.H."/>
            <person name="Li F.W."/>
            <person name="Wang L."/>
        </authorList>
    </citation>
    <scope>NUCLEOTIDE SEQUENCE [LARGE SCALE GENOMIC DNA]</scope>
    <source>
        <strain evidence="2">cv. PW_Plant_1</strain>
    </source>
</reference>
<sequence>MEFEMNNSGIEFTMKLATEPAKLLLPFLQRAKELQKHDPLVAYYCRLYAMERGLKIPAKERTKATNALLVSLMNQLEKDKKVVKLSPDDQLYVEGFALNVFAKADKQDRAGHADLETAKTFYAASLFFEVLHQFGEIQPDIEQKQKYSVWKAADIRKAISEGQKPQPGPPAGDQIYQQLKTSKVSDGIERSVSLNADIGPKTSDIKPSPPALSSSFSSPDPPQAPSHPLYPTSHSSLAPTADQSSYLTAAHGPSHYPSSSQVDSSPPPPTTENSYLTSIHDMQAPSNVSYYSEQDLPPTPTPSPYPQNYAPAAMLYYPNSLQSSVPGVSNLSSYAPEYSSSLTGYPMSGDYVSFPSKQSGYSETLQHHRMASAPSILAESSGNETYQKNYQPPPDKIAEAHKASRFAVGALAFDDVPTAISYLKRSLELLTSPSAPIK</sequence>
<gene>
    <name evidence="1" type="ORF">O6H91_04G017600</name>
</gene>
<name>A0ACC2DUS7_DIPCM</name>
<keyword evidence="2" id="KW-1185">Reference proteome</keyword>
<evidence type="ECO:0000313" key="2">
    <source>
        <dbReference type="Proteomes" id="UP001162992"/>
    </source>
</evidence>
<comment type="caution">
    <text evidence="1">The sequence shown here is derived from an EMBL/GenBank/DDBJ whole genome shotgun (WGS) entry which is preliminary data.</text>
</comment>
<protein>
    <submittedName>
        <fullName evidence="1">Uncharacterized protein</fullName>
    </submittedName>
</protein>
<proteinExistence type="predicted"/>
<evidence type="ECO:0000313" key="1">
    <source>
        <dbReference type="EMBL" id="KAJ7557949.1"/>
    </source>
</evidence>
<dbReference type="EMBL" id="CM055095">
    <property type="protein sequence ID" value="KAJ7557949.1"/>
    <property type="molecule type" value="Genomic_DNA"/>
</dbReference>
<organism evidence="1 2">
    <name type="scientific">Diphasiastrum complanatum</name>
    <name type="common">Issler's clubmoss</name>
    <name type="synonym">Lycopodium complanatum</name>
    <dbReference type="NCBI Taxonomy" id="34168"/>
    <lineage>
        <taxon>Eukaryota</taxon>
        <taxon>Viridiplantae</taxon>
        <taxon>Streptophyta</taxon>
        <taxon>Embryophyta</taxon>
        <taxon>Tracheophyta</taxon>
        <taxon>Lycopodiopsida</taxon>
        <taxon>Lycopodiales</taxon>
        <taxon>Lycopodiaceae</taxon>
        <taxon>Lycopodioideae</taxon>
        <taxon>Diphasiastrum</taxon>
    </lineage>
</organism>